<comment type="caution">
    <text evidence="11">The sequence shown here is derived from an EMBL/GenBank/DDBJ whole genome shotgun (WGS) entry which is preliminary data.</text>
</comment>
<evidence type="ECO:0000256" key="6">
    <source>
        <dbReference type="ARBA" id="ARBA00072526"/>
    </source>
</evidence>
<dbReference type="InterPro" id="IPR013238">
    <property type="entry name" value="RNA_pol_III_Rbc25"/>
</dbReference>
<dbReference type="Gene3D" id="2.40.50.140">
    <property type="entry name" value="Nucleic acid-binding proteins"/>
    <property type="match status" value="1"/>
</dbReference>
<evidence type="ECO:0000256" key="2">
    <source>
        <dbReference type="ARBA" id="ARBA00009307"/>
    </source>
</evidence>
<dbReference type="Pfam" id="PF03876">
    <property type="entry name" value="SHS2_Rpb7-N"/>
    <property type="match status" value="1"/>
</dbReference>
<dbReference type="PANTHER" id="PTHR12709:SF1">
    <property type="entry name" value="DNA-DIRECTED RNA POLYMERASE III SUBUNIT RPC8"/>
    <property type="match status" value="1"/>
</dbReference>
<keyword evidence="4" id="KW-0804">Transcription</keyword>
<evidence type="ECO:0000313" key="12">
    <source>
        <dbReference type="Proteomes" id="UP000242875"/>
    </source>
</evidence>
<dbReference type="GO" id="GO:0006384">
    <property type="term" value="P:transcription initiation at RNA polymerase III promoter"/>
    <property type="evidence" value="ECO:0007669"/>
    <property type="project" value="EnsemblFungi"/>
</dbReference>
<dbReference type="Pfam" id="PF08292">
    <property type="entry name" value="RNA_pol_Rbc25"/>
    <property type="match status" value="1"/>
</dbReference>
<dbReference type="InterPro" id="IPR045113">
    <property type="entry name" value="Rpb7-like"/>
</dbReference>
<dbReference type="CDD" id="cd04330">
    <property type="entry name" value="RNAP_III_Rpc25_N"/>
    <property type="match status" value="1"/>
</dbReference>
<dbReference type="InterPro" id="IPR036898">
    <property type="entry name" value="RNA_pol_Rpb7-like_N_sf"/>
</dbReference>
<evidence type="ECO:0000259" key="10">
    <source>
        <dbReference type="Pfam" id="PF08292"/>
    </source>
</evidence>
<feature type="domain" description="RNA polymerase Rpb7-like N-terminal" evidence="9">
    <location>
        <begin position="6"/>
        <end position="45"/>
    </location>
</feature>
<dbReference type="SUPFAM" id="SSF50249">
    <property type="entry name" value="Nucleic acid-binding proteins"/>
    <property type="match status" value="1"/>
</dbReference>
<evidence type="ECO:0000256" key="5">
    <source>
        <dbReference type="ARBA" id="ARBA00023242"/>
    </source>
</evidence>
<keyword evidence="12" id="KW-1185">Reference proteome</keyword>
<dbReference type="GO" id="GO:0003899">
    <property type="term" value="F:DNA-directed RNA polymerase activity"/>
    <property type="evidence" value="ECO:0007669"/>
    <property type="project" value="EnsemblFungi"/>
</dbReference>
<dbReference type="SUPFAM" id="SSF88798">
    <property type="entry name" value="N-terminal, heterodimerisation domain of RBP7 (RpoE)"/>
    <property type="match status" value="1"/>
</dbReference>
<protein>
    <recommendedName>
        <fullName evidence="6">DNA-directed RNA polymerase III subunit RPC8</fullName>
    </recommendedName>
    <alternativeName>
        <fullName evidence="7">DNA-directed RNA polymerase III subunit rpc8</fullName>
    </alternativeName>
    <alternativeName>
        <fullName evidence="8">RNA polymerase III subunit C25</fullName>
    </alternativeName>
</protein>
<dbReference type="InterPro" id="IPR012340">
    <property type="entry name" value="NA-bd_OB-fold"/>
</dbReference>
<dbReference type="PANTHER" id="PTHR12709">
    <property type="entry name" value="DNA-DIRECTED RNA POLYMERASE II, III"/>
    <property type="match status" value="1"/>
</dbReference>
<keyword evidence="5" id="KW-0539">Nucleus</keyword>
<dbReference type="GO" id="GO:0006386">
    <property type="term" value="P:termination of RNA polymerase III transcription"/>
    <property type="evidence" value="ECO:0007669"/>
    <property type="project" value="EnsemblFungi"/>
</dbReference>
<evidence type="ECO:0000256" key="3">
    <source>
        <dbReference type="ARBA" id="ARBA00022478"/>
    </source>
</evidence>
<evidence type="ECO:0000256" key="8">
    <source>
        <dbReference type="ARBA" id="ARBA00077605"/>
    </source>
</evidence>
<gene>
    <name evidence="11" type="ORF">BZG36_02495</name>
</gene>
<dbReference type="Proteomes" id="UP000242875">
    <property type="component" value="Unassembled WGS sequence"/>
</dbReference>
<comment type="subcellular location">
    <subcellularLocation>
        <location evidence="1">Nucleus</location>
    </subcellularLocation>
</comment>
<feature type="domain" description="RNA polymerase III subunit Rpc25" evidence="10">
    <location>
        <begin position="64"/>
        <end position="182"/>
    </location>
</feature>
<dbReference type="EMBL" id="MVBO01000027">
    <property type="protein sequence ID" value="OZJ04903.1"/>
    <property type="molecule type" value="Genomic_DNA"/>
</dbReference>
<sequence length="184" mass="20805">MEKNLAVTSELNKKYANKVVQNVGLCISVFDILEASEGFIYHSDGASYYKVKFRIIVFRPYIGEVLTGKIKSSTEKGIKVSMGFFDDIFIPADFMQPGTQFVNEDQVFLWNVDGAEFWMDLNQTIRFRVQAEAFEDVTPRRANTGPRRASLLEASSTETPKIAPYSLTCSVNEDGLGVTSWWKM</sequence>
<organism evidence="11 12">
    <name type="scientific">Bifiguratus adelaidae</name>
    <dbReference type="NCBI Taxonomy" id="1938954"/>
    <lineage>
        <taxon>Eukaryota</taxon>
        <taxon>Fungi</taxon>
        <taxon>Fungi incertae sedis</taxon>
        <taxon>Mucoromycota</taxon>
        <taxon>Mucoromycotina</taxon>
        <taxon>Endogonomycetes</taxon>
        <taxon>Endogonales</taxon>
        <taxon>Endogonales incertae sedis</taxon>
        <taxon>Bifiguratus</taxon>
    </lineage>
</organism>
<name>A0A261Y2R6_9FUNG</name>
<evidence type="ECO:0000259" key="9">
    <source>
        <dbReference type="Pfam" id="PF03876"/>
    </source>
</evidence>
<dbReference type="GO" id="GO:0005666">
    <property type="term" value="C:RNA polymerase III complex"/>
    <property type="evidence" value="ECO:0007669"/>
    <property type="project" value="EnsemblFungi"/>
</dbReference>
<dbReference type="FunFam" id="2.40.50.140:FF:000221">
    <property type="entry name" value="DNA-directed RNA polymerase III subunit"/>
    <property type="match status" value="1"/>
</dbReference>
<evidence type="ECO:0000313" key="11">
    <source>
        <dbReference type="EMBL" id="OZJ04903.1"/>
    </source>
</evidence>
<evidence type="ECO:0000256" key="7">
    <source>
        <dbReference type="ARBA" id="ARBA00073027"/>
    </source>
</evidence>
<dbReference type="AlphaFoldDB" id="A0A261Y2R6"/>
<evidence type="ECO:0000256" key="4">
    <source>
        <dbReference type="ARBA" id="ARBA00023163"/>
    </source>
</evidence>
<dbReference type="OrthoDB" id="10256606at2759"/>
<accession>A0A261Y2R6</accession>
<reference evidence="11 12" key="1">
    <citation type="journal article" date="2017" name="Mycologia">
        <title>Bifiguratus adelaidae, gen. et sp. nov., a new member of Mucoromycotina in endophytic and soil-dwelling habitats.</title>
        <authorList>
            <person name="Torres-Cruz T.J."/>
            <person name="Billingsley Tobias T.L."/>
            <person name="Almatruk M."/>
            <person name="Hesse C."/>
            <person name="Kuske C.R."/>
            <person name="Desiro A."/>
            <person name="Benucci G.M."/>
            <person name="Bonito G."/>
            <person name="Stajich J.E."/>
            <person name="Dunlap C."/>
            <person name="Arnold A.E."/>
            <person name="Porras-Alfaro A."/>
        </authorList>
    </citation>
    <scope>NUCLEOTIDE SEQUENCE [LARGE SCALE GENOMIC DNA]</scope>
    <source>
        <strain evidence="11 12">AZ0501</strain>
    </source>
</reference>
<evidence type="ECO:0000256" key="1">
    <source>
        <dbReference type="ARBA" id="ARBA00004123"/>
    </source>
</evidence>
<keyword evidence="3" id="KW-0240">DNA-directed RNA polymerase</keyword>
<proteinExistence type="inferred from homology"/>
<comment type="similarity">
    <text evidence="2">Belongs to the eukaryotic RPB7/RPC8 RNA polymerase subunit family.</text>
</comment>
<dbReference type="GO" id="GO:0000785">
    <property type="term" value="C:chromatin"/>
    <property type="evidence" value="ECO:0007669"/>
    <property type="project" value="EnsemblFungi"/>
</dbReference>
<dbReference type="GO" id="GO:0042797">
    <property type="term" value="P:tRNA transcription by RNA polymerase III"/>
    <property type="evidence" value="ECO:0007669"/>
    <property type="project" value="EnsemblFungi"/>
</dbReference>
<dbReference type="InterPro" id="IPR005576">
    <property type="entry name" value="Rpb7-like_N"/>
</dbReference>
<dbReference type="Gene3D" id="3.30.1490.120">
    <property type="entry name" value="RNA polymerase Rpb7-like, N-terminal domain"/>
    <property type="match status" value="1"/>
</dbReference>